<reference evidence="9" key="1">
    <citation type="submission" date="2016-06" db="UniProtKB">
        <authorList>
            <consortium name="WormBaseParasite"/>
        </authorList>
    </citation>
    <scope>IDENTIFICATION</scope>
</reference>
<evidence type="ECO:0000259" key="5">
    <source>
        <dbReference type="Pfam" id="PF00150"/>
    </source>
</evidence>
<dbReference type="GO" id="GO:0000272">
    <property type="term" value="P:polysaccharide catabolic process"/>
    <property type="evidence" value="ECO:0007669"/>
    <property type="project" value="InterPro"/>
</dbReference>
<organism evidence="9">
    <name type="scientific">Echinostoma caproni</name>
    <dbReference type="NCBI Taxonomy" id="27848"/>
    <lineage>
        <taxon>Eukaryota</taxon>
        <taxon>Metazoa</taxon>
        <taxon>Spiralia</taxon>
        <taxon>Lophotrochozoa</taxon>
        <taxon>Platyhelminthes</taxon>
        <taxon>Trematoda</taxon>
        <taxon>Digenea</taxon>
        <taxon>Plagiorchiida</taxon>
        <taxon>Echinostomata</taxon>
        <taxon>Echinostomatoidea</taxon>
        <taxon>Echinostomatidae</taxon>
        <taxon>Echinostoma</taxon>
    </lineage>
</organism>
<dbReference type="Pfam" id="PF00150">
    <property type="entry name" value="Cellulase"/>
    <property type="match status" value="1"/>
</dbReference>
<dbReference type="OrthoDB" id="1887033at2759"/>
<dbReference type="InterPro" id="IPR001547">
    <property type="entry name" value="Glyco_hydro_5"/>
</dbReference>
<dbReference type="Proteomes" id="UP000272942">
    <property type="component" value="Unassembled WGS sequence"/>
</dbReference>
<dbReference type="InterPro" id="IPR017853">
    <property type="entry name" value="GH"/>
</dbReference>
<evidence type="ECO:0000256" key="3">
    <source>
        <dbReference type="ARBA" id="ARBA00023295"/>
    </source>
</evidence>
<proteinExistence type="inferred from homology"/>
<dbReference type="GO" id="GO:1901136">
    <property type="term" value="P:carbohydrate derivative catabolic process"/>
    <property type="evidence" value="ECO:0007669"/>
    <property type="project" value="UniProtKB-ARBA"/>
</dbReference>
<evidence type="ECO:0000313" key="7">
    <source>
        <dbReference type="EMBL" id="VDP83738.1"/>
    </source>
</evidence>
<dbReference type="InterPro" id="IPR052066">
    <property type="entry name" value="Glycosphingolipid_Hydrolases"/>
</dbReference>
<dbReference type="AlphaFoldDB" id="A0A183ANK6"/>
<dbReference type="InterPro" id="IPR041036">
    <property type="entry name" value="GH5_C"/>
</dbReference>
<keyword evidence="3 4" id="KW-0326">Glycosidase</keyword>
<feature type="domain" description="Glycoside hydrolase family 5" evidence="5">
    <location>
        <begin position="59"/>
        <end position="270"/>
    </location>
</feature>
<evidence type="ECO:0000256" key="2">
    <source>
        <dbReference type="ARBA" id="ARBA00022801"/>
    </source>
</evidence>
<dbReference type="PANTHER" id="PTHR31308">
    <property type="match status" value="1"/>
</dbReference>
<dbReference type="Pfam" id="PF18564">
    <property type="entry name" value="Glyco_hydro_5_C"/>
    <property type="match status" value="1"/>
</dbReference>
<protein>
    <submittedName>
        <fullName evidence="9">Cellulase domain-containing protein</fullName>
    </submittedName>
</protein>
<dbReference type="Gene3D" id="3.20.20.80">
    <property type="entry name" value="Glycosidases"/>
    <property type="match status" value="1"/>
</dbReference>
<dbReference type="GO" id="GO:0016042">
    <property type="term" value="P:lipid catabolic process"/>
    <property type="evidence" value="ECO:0007669"/>
    <property type="project" value="UniProtKB-ARBA"/>
</dbReference>
<name>A0A183ANK6_9TREM</name>
<evidence type="ECO:0000313" key="9">
    <source>
        <dbReference type="WBParaSite" id="ECPE_0000856701-mRNA-1"/>
    </source>
</evidence>
<sequence length="382" mass="43735">MHQDVLSTRFGTYDGIPTWLVDELPKPPVNRAYPWPFHKVPDQWFENYLTYACVNCADQLYTNVSGTWEYWGQFWETVAKRFVRYDNVIGYELINEPPMSNFYENPEKLLPGYVGLHHLLPTYDYLVERIRAVDPNTLIFYEPLTYGVFMPNSILDTGTGFNRVPGSLTDPDAAQKSVLSYHYYCWLLQTADPKLHMPWWKRIACDYALLPSVFRNSRRSIEHTGGAMFLTEFGLCGPDGNPYSVNTVECDAVMLKADQEFQSWTYWDGNFLDTLGNPIETQIKFFVRPYPVATRGSPVYLRFDPKTGQFQYEFNLDTAGLTADETVAVIFVPNKVQYSAGASVRINPDSIKSVMQGDQLTLMTTSVKLVGRIKVTVTISRV</sequence>
<dbReference type="SUPFAM" id="SSF51445">
    <property type="entry name" value="(Trans)glycosidases"/>
    <property type="match status" value="1"/>
</dbReference>
<evidence type="ECO:0000256" key="1">
    <source>
        <dbReference type="ARBA" id="ARBA00005641"/>
    </source>
</evidence>
<evidence type="ECO:0000313" key="8">
    <source>
        <dbReference type="Proteomes" id="UP000272942"/>
    </source>
</evidence>
<accession>A0A183ANK6</accession>
<reference evidence="7 8" key="2">
    <citation type="submission" date="2018-11" db="EMBL/GenBank/DDBJ databases">
        <authorList>
            <consortium name="Pathogen Informatics"/>
        </authorList>
    </citation>
    <scope>NUCLEOTIDE SEQUENCE [LARGE SCALE GENOMIC DNA]</scope>
    <source>
        <strain evidence="7 8">Egypt</strain>
    </source>
</reference>
<dbReference type="PANTHER" id="PTHR31308:SF3">
    <property type="entry name" value="ENDOGLYCOCERAMIDASE"/>
    <property type="match status" value="1"/>
</dbReference>
<dbReference type="EMBL" id="UZAN01046120">
    <property type="protein sequence ID" value="VDP83738.1"/>
    <property type="molecule type" value="Genomic_DNA"/>
</dbReference>
<dbReference type="WBParaSite" id="ECPE_0000856701-mRNA-1">
    <property type="protein sequence ID" value="ECPE_0000856701-mRNA-1"/>
    <property type="gene ID" value="ECPE_0000856701"/>
</dbReference>
<evidence type="ECO:0000259" key="6">
    <source>
        <dbReference type="Pfam" id="PF18564"/>
    </source>
</evidence>
<dbReference type="InterPro" id="IPR013780">
    <property type="entry name" value="Glyco_hydro_b"/>
</dbReference>
<keyword evidence="8" id="KW-1185">Reference proteome</keyword>
<keyword evidence="2 4" id="KW-0378">Hydrolase</keyword>
<feature type="domain" description="Glycoside hydrolase family 5 C-terminal" evidence="6">
    <location>
        <begin position="288"/>
        <end position="377"/>
    </location>
</feature>
<gene>
    <name evidence="7" type="ORF">ECPE_LOCUS8541</name>
</gene>
<comment type="similarity">
    <text evidence="1 4">Belongs to the glycosyl hydrolase 5 (cellulase A) family.</text>
</comment>
<dbReference type="GO" id="GO:0004553">
    <property type="term" value="F:hydrolase activity, hydrolyzing O-glycosyl compounds"/>
    <property type="evidence" value="ECO:0007669"/>
    <property type="project" value="InterPro"/>
</dbReference>
<evidence type="ECO:0000256" key="4">
    <source>
        <dbReference type="RuleBase" id="RU361153"/>
    </source>
</evidence>
<dbReference type="Gene3D" id="2.60.40.1180">
    <property type="entry name" value="Golgi alpha-mannosidase II"/>
    <property type="match status" value="1"/>
</dbReference>